<dbReference type="InterPro" id="IPR004089">
    <property type="entry name" value="MCPsignal_dom"/>
</dbReference>
<evidence type="ECO:0000256" key="3">
    <source>
        <dbReference type="PROSITE-ProRule" id="PRU00284"/>
    </source>
</evidence>
<gene>
    <name evidence="7" type="ORF">KL86DPRO_10274</name>
</gene>
<accession>A0A212IXM2</accession>
<protein>
    <submittedName>
        <fullName evidence="7">Putative Methyl-accepting chemotaxis sensory transducer</fullName>
    </submittedName>
</protein>
<dbReference type="InterPro" id="IPR035965">
    <property type="entry name" value="PAS-like_dom_sf"/>
</dbReference>
<dbReference type="PROSITE" id="PS50111">
    <property type="entry name" value="CHEMOTAXIS_TRANSDUC_2"/>
    <property type="match status" value="1"/>
</dbReference>
<evidence type="ECO:0000259" key="5">
    <source>
        <dbReference type="PROSITE" id="PS50111"/>
    </source>
</evidence>
<dbReference type="InterPro" id="IPR003660">
    <property type="entry name" value="HAMP_dom"/>
</dbReference>
<dbReference type="Gene3D" id="3.30.450.20">
    <property type="entry name" value="PAS domain"/>
    <property type="match status" value="1"/>
</dbReference>
<evidence type="ECO:0000313" key="7">
    <source>
        <dbReference type="EMBL" id="SBV91932.1"/>
    </source>
</evidence>
<reference evidence="7" key="1">
    <citation type="submission" date="2016-04" db="EMBL/GenBank/DDBJ databases">
        <authorList>
            <person name="Evans L.H."/>
            <person name="Alamgir A."/>
            <person name="Owens N."/>
            <person name="Weber N.D."/>
            <person name="Virtaneva K."/>
            <person name="Barbian K."/>
            <person name="Babar A."/>
            <person name="Rosenke K."/>
        </authorList>
    </citation>
    <scope>NUCLEOTIDE SEQUENCE</scope>
    <source>
        <strain evidence="7">86</strain>
    </source>
</reference>
<dbReference type="GO" id="GO:0016020">
    <property type="term" value="C:membrane"/>
    <property type="evidence" value="ECO:0007669"/>
    <property type="project" value="InterPro"/>
</dbReference>
<feature type="transmembrane region" description="Helical" evidence="4">
    <location>
        <begin position="293"/>
        <end position="316"/>
    </location>
</feature>
<keyword evidence="1 3" id="KW-0807">Transducer</keyword>
<proteinExistence type="inferred from homology"/>
<dbReference type="PROSITE" id="PS50885">
    <property type="entry name" value="HAMP"/>
    <property type="match status" value="1"/>
</dbReference>
<dbReference type="GO" id="GO:0007165">
    <property type="term" value="P:signal transduction"/>
    <property type="evidence" value="ECO:0007669"/>
    <property type="project" value="UniProtKB-KW"/>
</dbReference>
<dbReference type="SMART" id="SM00283">
    <property type="entry name" value="MA"/>
    <property type="match status" value="1"/>
</dbReference>
<dbReference type="SUPFAM" id="SSF55785">
    <property type="entry name" value="PYP-like sensor domain (PAS domain)"/>
    <property type="match status" value="1"/>
</dbReference>
<dbReference type="GO" id="GO:0006935">
    <property type="term" value="P:chemotaxis"/>
    <property type="evidence" value="ECO:0007669"/>
    <property type="project" value="UniProtKB-ARBA"/>
</dbReference>
<name>A0A212IXM2_9DELT</name>
<dbReference type="SMART" id="SM01358">
    <property type="entry name" value="HBM"/>
    <property type="match status" value="1"/>
</dbReference>
<sequence>MTTKYRIIVGFVVMMALMGVTSFFGYKGLGDASSRFNDYRRYARVNVLLGEIATDMNAAGTQAYVFLISRDEKAAKAAVEFMEELDRDAASAFDISGEQKNKDVLTSIRKSGVDYKNGLASLVAAVDAMNKQYSDTVTPNGMAMVGLLHDLAGVAVQFGNTQALSAVEKVWGEYALFLSALGRYAYSRSDADMKAVRMRVDTMQPLLRDIQNLVVTPEGKAMHNKLMTASAAVFEAAAEMEKRGTASNQTVASLAGIRKKLTDELEILNNAVNQGMNTLGAATVQANAEGQTYMMVTSVAGIFIGAALAVFIIIGIMRVLTDLSRYAGAVAQGDFSRQIRTREKGEIGAMVASMKAIPEVLQRVVGSAQHLARDIRVGKLRERMDAKSFDGAFSDLAVAVNTVSEAYTDIIDAIPTPLMACDKNCKVAFFNATAQGAVGGNSVNRGCRELLNAPECGMPNCFGKRTMDSGTGVSGETTVTVQGKKLDVAVAAMPLRTIEGEIAGFFEVLTDLTAIKGQQRLMLQVANQASEISNRVAAASEELAAQVEQISHGAEVQRERIEGTASAMTEMNATVLEVARSAGEASEQSEATRDKAANGAELVNRVMAAINAVNSVSQNLQNNMHELGNQAESIGSVMNVISDIADQTNLLALNAAIEAARAGEAGRGFAVVADEVRKLAEKTMAATQEVGSSINAVQQSARTNIAEVEKAVTSVADANGLANLSGEALSEILRLASSNSSVVASIATAAEEQSATSEEISRAIDEINQVVGETTEGMIQSSAAVQDLSRMAQELRRVMGDLK</sequence>
<keyword evidence="4" id="KW-0812">Transmembrane</keyword>
<keyword evidence="4" id="KW-1133">Transmembrane helix</keyword>
<dbReference type="FunFam" id="1.10.287.950:FF:000001">
    <property type="entry name" value="Methyl-accepting chemotaxis sensory transducer"/>
    <property type="match status" value="1"/>
</dbReference>
<evidence type="ECO:0000256" key="1">
    <source>
        <dbReference type="ARBA" id="ARBA00023224"/>
    </source>
</evidence>
<comment type="similarity">
    <text evidence="2">Belongs to the methyl-accepting chemotaxis (MCP) protein family.</text>
</comment>
<dbReference type="PANTHER" id="PTHR32089">
    <property type="entry name" value="METHYL-ACCEPTING CHEMOTAXIS PROTEIN MCPB"/>
    <property type="match status" value="1"/>
</dbReference>
<evidence type="ECO:0000259" key="6">
    <source>
        <dbReference type="PROSITE" id="PS50885"/>
    </source>
</evidence>
<organism evidence="7">
    <name type="scientific">uncultured delta proteobacterium</name>
    <dbReference type="NCBI Taxonomy" id="34034"/>
    <lineage>
        <taxon>Bacteria</taxon>
        <taxon>Deltaproteobacteria</taxon>
        <taxon>environmental samples</taxon>
    </lineage>
</organism>
<dbReference type="AlphaFoldDB" id="A0A212IXM2"/>
<dbReference type="Gene3D" id="6.10.340.10">
    <property type="match status" value="1"/>
</dbReference>
<feature type="transmembrane region" description="Helical" evidence="4">
    <location>
        <begin position="7"/>
        <end position="26"/>
    </location>
</feature>
<evidence type="ECO:0000256" key="4">
    <source>
        <dbReference type="SAM" id="Phobius"/>
    </source>
</evidence>
<dbReference type="Pfam" id="PF00015">
    <property type="entry name" value="MCPsignal"/>
    <property type="match status" value="1"/>
</dbReference>
<evidence type="ECO:0000256" key="2">
    <source>
        <dbReference type="ARBA" id="ARBA00029447"/>
    </source>
</evidence>
<dbReference type="Gene3D" id="1.10.287.950">
    <property type="entry name" value="Methyl-accepting chemotaxis protein"/>
    <property type="match status" value="1"/>
</dbReference>
<dbReference type="PANTHER" id="PTHR32089:SF112">
    <property type="entry name" value="LYSOZYME-LIKE PROTEIN-RELATED"/>
    <property type="match status" value="1"/>
</dbReference>
<dbReference type="EMBL" id="FLUQ01000001">
    <property type="protein sequence ID" value="SBV91932.1"/>
    <property type="molecule type" value="Genomic_DNA"/>
</dbReference>
<feature type="domain" description="Methyl-accepting transducer" evidence="5">
    <location>
        <begin position="532"/>
        <end position="768"/>
    </location>
</feature>
<feature type="domain" description="HAMP" evidence="6">
    <location>
        <begin position="314"/>
        <end position="366"/>
    </location>
</feature>
<dbReference type="SUPFAM" id="SSF58104">
    <property type="entry name" value="Methyl-accepting chemotaxis protein (MCP) signaling domain"/>
    <property type="match status" value="1"/>
</dbReference>
<dbReference type="InterPro" id="IPR032255">
    <property type="entry name" value="HBM"/>
</dbReference>
<dbReference type="CDD" id="cd11386">
    <property type="entry name" value="MCP_signal"/>
    <property type="match status" value="1"/>
</dbReference>
<keyword evidence="4" id="KW-0472">Membrane</keyword>